<feature type="transmembrane region" description="Helical" evidence="1">
    <location>
        <begin position="38"/>
        <end position="55"/>
    </location>
</feature>
<gene>
    <name evidence="2" type="ORF">ACFOMD_07690</name>
</gene>
<accession>A0ABV7X960</accession>
<sequence length="120" mass="12942">MRPKTIMLFEQLYLLAILVEVVRIALQWQLAASAPADVWIRIAAVVISLALVLLASRARKRIAGIVLAALFVIGLPTVATVFQAGLDTASKAFIVVQVVLQAAAILLFFAPASRAWYAGR</sequence>
<protein>
    <submittedName>
        <fullName evidence="2">Uncharacterized protein</fullName>
    </submittedName>
</protein>
<name>A0ABV7X960_9SPHN</name>
<dbReference type="Proteomes" id="UP001595615">
    <property type="component" value="Unassembled WGS sequence"/>
</dbReference>
<keyword evidence="1" id="KW-0472">Membrane</keyword>
<proteinExistence type="predicted"/>
<keyword evidence="1" id="KW-1133">Transmembrane helix</keyword>
<feature type="transmembrane region" description="Helical" evidence="1">
    <location>
        <begin position="12"/>
        <end position="32"/>
    </location>
</feature>
<comment type="caution">
    <text evidence="2">The sequence shown here is derived from an EMBL/GenBank/DDBJ whole genome shotgun (WGS) entry which is preliminary data.</text>
</comment>
<dbReference type="RefSeq" id="WP_380859328.1">
    <property type="nucleotide sequence ID" value="NZ_JBHRXV010000004.1"/>
</dbReference>
<reference evidence="3" key="1">
    <citation type="journal article" date="2019" name="Int. J. Syst. Evol. Microbiol.">
        <title>The Global Catalogue of Microorganisms (GCM) 10K type strain sequencing project: providing services to taxonomists for standard genome sequencing and annotation.</title>
        <authorList>
            <consortium name="The Broad Institute Genomics Platform"/>
            <consortium name="The Broad Institute Genome Sequencing Center for Infectious Disease"/>
            <person name="Wu L."/>
            <person name="Ma J."/>
        </authorList>
    </citation>
    <scope>NUCLEOTIDE SEQUENCE [LARGE SCALE GENOMIC DNA]</scope>
    <source>
        <strain evidence="3">KCTC 42644</strain>
    </source>
</reference>
<dbReference type="EMBL" id="JBHRXV010000004">
    <property type="protein sequence ID" value="MFC3712446.1"/>
    <property type="molecule type" value="Genomic_DNA"/>
</dbReference>
<evidence type="ECO:0000313" key="2">
    <source>
        <dbReference type="EMBL" id="MFC3712446.1"/>
    </source>
</evidence>
<evidence type="ECO:0000313" key="3">
    <source>
        <dbReference type="Proteomes" id="UP001595615"/>
    </source>
</evidence>
<keyword evidence="1" id="KW-0812">Transmembrane</keyword>
<feature type="transmembrane region" description="Helical" evidence="1">
    <location>
        <begin position="62"/>
        <end position="86"/>
    </location>
</feature>
<evidence type="ECO:0000256" key="1">
    <source>
        <dbReference type="SAM" id="Phobius"/>
    </source>
</evidence>
<organism evidence="2 3">
    <name type="scientific">Sphingoaurantiacus capsulatus</name>
    <dbReference type="NCBI Taxonomy" id="1771310"/>
    <lineage>
        <taxon>Bacteria</taxon>
        <taxon>Pseudomonadati</taxon>
        <taxon>Pseudomonadota</taxon>
        <taxon>Alphaproteobacteria</taxon>
        <taxon>Sphingomonadales</taxon>
        <taxon>Sphingosinicellaceae</taxon>
        <taxon>Sphingoaurantiacus</taxon>
    </lineage>
</organism>
<keyword evidence="3" id="KW-1185">Reference proteome</keyword>
<feature type="transmembrane region" description="Helical" evidence="1">
    <location>
        <begin position="92"/>
        <end position="110"/>
    </location>
</feature>